<dbReference type="GO" id="GO:0006629">
    <property type="term" value="P:lipid metabolic process"/>
    <property type="evidence" value="ECO:0007669"/>
    <property type="project" value="UniProtKB-KW"/>
</dbReference>
<keyword evidence="9 12" id="KW-0472">Membrane</keyword>
<dbReference type="InterPro" id="IPR007130">
    <property type="entry name" value="DAGAT"/>
</dbReference>
<feature type="region of interest" description="Disordered" evidence="11">
    <location>
        <begin position="968"/>
        <end position="996"/>
    </location>
</feature>
<evidence type="ECO:0000256" key="7">
    <source>
        <dbReference type="ARBA" id="ARBA00022989"/>
    </source>
</evidence>
<evidence type="ECO:0000256" key="1">
    <source>
        <dbReference type="ARBA" id="ARBA00004477"/>
    </source>
</evidence>
<dbReference type="PANTHER" id="PTHR12317:SF34">
    <property type="entry name" value="ACYLTRANSFERASE"/>
    <property type="match status" value="1"/>
</dbReference>
<feature type="transmembrane region" description="Helical" evidence="12">
    <location>
        <begin position="851"/>
        <end position="871"/>
    </location>
</feature>
<dbReference type="GO" id="GO:0005789">
    <property type="term" value="C:endoplasmic reticulum membrane"/>
    <property type="evidence" value="ECO:0007669"/>
    <property type="project" value="UniProtKB-SubCell"/>
</dbReference>
<feature type="transmembrane region" description="Helical" evidence="12">
    <location>
        <begin position="1053"/>
        <end position="1078"/>
    </location>
</feature>
<protein>
    <submittedName>
        <fullName evidence="13">Putative diacylglycerol acyltransferase</fullName>
        <ecNumber evidence="13">2.3.1.-</ecNumber>
    </submittedName>
</protein>
<keyword evidence="6" id="KW-0256">Endoplasmic reticulum</keyword>
<evidence type="ECO:0000256" key="8">
    <source>
        <dbReference type="ARBA" id="ARBA00023098"/>
    </source>
</evidence>
<evidence type="ECO:0000256" key="2">
    <source>
        <dbReference type="ARBA" id="ARBA00005420"/>
    </source>
</evidence>
<evidence type="ECO:0000256" key="4">
    <source>
        <dbReference type="ARBA" id="ARBA00022679"/>
    </source>
</evidence>
<keyword evidence="5 12" id="KW-0812">Transmembrane</keyword>
<dbReference type="GO" id="GO:0008374">
    <property type="term" value="F:O-acyltransferase activity"/>
    <property type="evidence" value="ECO:0007669"/>
    <property type="project" value="InterPro"/>
</dbReference>
<comment type="caution">
    <text evidence="13">The sequence shown here is derived from an EMBL/GenBank/DDBJ whole genome shotgun (WGS) entry which is preliminary data.</text>
</comment>
<feature type="transmembrane region" description="Helical" evidence="12">
    <location>
        <begin position="121"/>
        <end position="143"/>
    </location>
</feature>
<reference evidence="13 14" key="1">
    <citation type="journal article" date="2018" name="BMC Genomics">
        <title>Genomic comparison of Trypanosoma conorhini and Trypanosoma rangeli to Trypanosoma cruzi strains of high and low virulence.</title>
        <authorList>
            <person name="Bradwell K.R."/>
            <person name="Koparde V.N."/>
            <person name="Matveyev A.V."/>
            <person name="Serrano M.G."/>
            <person name="Alves J.M."/>
            <person name="Parikh H."/>
            <person name="Huang B."/>
            <person name="Lee V."/>
            <person name="Espinosa-Alvarez O."/>
            <person name="Ortiz P.A."/>
            <person name="Costa-Martins A.G."/>
            <person name="Teixeira M.M."/>
            <person name="Buck G.A."/>
        </authorList>
    </citation>
    <scope>NUCLEOTIDE SEQUENCE [LARGE SCALE GENOMIC DNA]</scope>
    <source>
        <strain evidence="13 14">025E</strain>
    </source>
</reference>
<dbReference type="Proteomes" id="UP000284403">
    <property type="component" value="Unassembled WGS sequence"/>
</dbReference>
<feature type="transmembrane region" description="Helical" evidence="12">
    <location>
        <begin position="353"/>
        <end position="375"/>
    </location>
</feature>
<dbReference type="GeneID" id="40315464"/>
<dbReference type="Pfam" id="PF03982">
    <property type="entry name" value="DAGAT"/>
    <property type="match status" value="1"/>
</dbReference>
<evidence type="ECO:0000256" key="11">
    <source>
        <dbReference type="SAM" id="MobiDB-lite"/>
    </source>
</evidence>
<feature type="transmembrane region" description="Helical" evidence="12">
    <location>
        <begin position="80"/>
        <end position="101"/>
    </location>
</feature>
<gene>
    <name evidence="13" type="ORF">Tco025E_01853</name>
</gene>
<feature type="transmembrane region" description="Helical" evidence="12">
    <location>
        <begin position="285"/>
        <end position="302"/>
    </location>
</feature>
<feature type="region of interest" description="Disordered" evidence="11">
    <location>
        <begin position="1527"/>
        <end position="1552"/>
    </location>
</feature>
<keyword evidence="4 13" id="KW-0808">Transferase</keyword>
<name>A0A422Q7I2_9TRYP</name>
<feature type="transmembrane region" description="Helical" evidence="12">
    <location>
        <begin position="1200"/>
        <end position="1218"/>
    </location>
</feature>
<feature type="transmembrane region" description="Helical" evidence="12">
    <location>
        <begin position="243"/>
        <end position="265"/>
    </location>
</feature>
<organism evidence="13 14">
    <name type="scientific">Trypanosoma conorhini</name>
    <dbReference type="NCBI Taxonomy" id="83891"/>
    <lineage>
        <taxon>Eukaryota</taxon>
        <taxon>Discoba</taxon>
        <taxon>Euglenozoa</taxon>
        <taxon>Kinetoplastea</taxon>
        <taxon>Metakinetoplastina</taxon>
        <taxon>Trypanosomatida</taxon>
        <taxon>Trypanosomatidae</taxon>
        <taxon>Trypanosoma</taxon>
    </lineage>
</organism>
<feature type="compositionally biased region" description="Low complexity" evidence="11">
    <location>
        <begin position="976"/>
        <end position="990"/>
    </location>
</feature>
<feature type="transmembrane region" description="Helical" evidence="12">
    <location>
        <begin position="214"/>
        <end position="231"/>
    </location>
</feature>
<dbReference type="RefSeq" id="XP_029231093.1">
    <property type="nucleotide sequence ID" value="XM_029368789.1"/>
</dbReference>
<feature type="transmembrane region" description="Helical" evidence="12">
    <location>
        <begin position="155"/>
        <end position="180"/>
    </location>
</feature>
<keyword evidence="8" id="KW-0443">Lipid metabolism</keyword>
<feature type="transmembrane region" description="Helical" evidence="12">
    <location>
        <begin position="48"/>
        <end position="68"/>
    </location>
</feature>
<feature type="transmembrane region" description="Helical" evidence="12">
    <location>
        <begin position="1163"/>
        <end position="1188"/>
    </location>
</feature>
<evidence type="ECO:0000256" key="6">
    <source>
        <dbReference type="ARBA" id="ARBA00022824"/>
    </source>
</evidence>
<feature type="transmembrane region" description="Helical" evidence="12">
    <location>
        <begin position="536"/>
        <end position="553"/>
    </location>
</feature>
<feature type="transmembrane region" description="Helical" evidence="12">
    <location>
        <begin position="925"/>
        <end position="946"/>
    </location>
</feature>
<feature type="region of interest" description="Disordered" evidence="11">
    <location>
        <begin position="487"/>
        <end position="508"/>
    </location>
</feature>
<feature type="transmembrane region" description="Helical" evidence="12">
    <location>
        <begin position="573"/>
        <end position="591"/>
    </location>
</feature>
<dbReference type="PANTHER" id="PTHR12317">
    <property type="entry name" value="DIACYLGLYCEROL O-ACYLTRANSFERASE"/>
    <property type="match status" value="1"/>
</dbReference>
<feature type="transmembrane region" description="Helical" evidence="12">
    <location>
        <begin position="778"/>
        <end position="801"/>
    </location>
</feature>
<keyword evidence="7 12" id="KW-1133">Transmembrane helix</keyword>
<feature type="transmembrane region" description="Helical" evidence="12">
    <location>
        <begin position="430"/>
        <end position="450"/>
    </location>
</feature>
<evidence type="ECO:0000313" key="14">
    <source>
        <dbReference type="Proteomes" id="UP000284403"/>
    </source>
</evidence>
<comment type="subcellular location">
    <subcellularLocation>
        <location evidence="1">Endoplasmic reticulum membrane</location>
        <topology evidence="1">Multi-pass membrane protein</topology>
    </subcellularLocation>
</comment>
<feature type="transmembrane region" description="Helical" evidence="12">
    <location>
        <begin position="1098"/>
        <end position="1116"/>
    </location>
</feature>
<keyword evidence="3" id="KW-0444">Lipid biosynthesis</keyword>
<accession>A0A422Q7I2</accession>
<feature type="transmembrane region" description="Helical" evidence="12">
    <location>
        <begin position="753"/>
        <end position="772"/>
    </location>
</feature>
<feature type="compositionally biased region" description="Low complexity" evidence="11">
    <location>
        <begin position="1"/>
        <end position="23"/>
    </location>
</feature>
<dbReference type="OrthoDB" id="264532at2759"/>
<evidence type="ECO:0000256" key="9">
    <source>
        <dbReference type="ARBA" id="ARBA00023136"/>
    </source>
</evidence>
<comment type="similarity">
    <text evidence="2">Belongs to the diacylglycerol acyltransferase family.</text>
</comment>
<proteinExistence type="inferred from homology"/>
<feature type="transmembrane region" description="Helical" evidence="12">
    <location>
        <begin position="387"/>
        <end position="410"/>
    </location>
</feature>
<feature type="transmembrane region" description="Helical" evidence="12">
    <location>
        <begin position="891"/>
        <end position="913"/>
    </location>
</feature>
<feature type="transmembrane region" description="Helical" evidence="12">
    <location>
        <begin position="649"/>
        <end position="673"/>
    </location>
</feature>
<evidence type="ECO:0000256" key="3">
    <source>
        <dbReference type="ARBA" id="ARBA00022516"/>
    </source>
</evidence>
<dbReference type="EC" id="2.3.1.-" evidence="13"/>
<evidence type="ECO:0000256" key="12">
    <source>
        <dbReference type="SAM" id="Phobius"/>
    </source>
</evidence>
<sequence length="1552" mass="169219">MNAGGESETCAEAAAAPQAAQPRVARRARAGGPPTGRTSVLMTNPMSIALMTVWAFSCEGALLLNILADVFQSRAPAFPLVPTITTSIGLNVLCAVLTVFLGRLSFRGFNFYQPFAGGQSFVVMQGFGYCILVVTSILLFVYVEQIRIPLAVYRYGMLTVLGCFSALAGITLMTSLLFFVPARHRGGRSAKRSVPTHEEAIWWRDLSASPNGEIGIIVSFCVALLLCASFAEYYPGMRRISAVVTAVLSSIGLFITHVIVGYTYTPGYRLFMPNAGTPRMSLMQAFGWFLAAASLHLDMILYKAGPGASSSLHILAGLSSVISLSTLLLFIRLHRFPASTQSGMSLVGEYGPMVLTLTSVIHVAVVWGLALILSSNAYSEEPQLRQGLVLCQTLSSLLTFALPPCTHLLGRIAFGREYEVWMPFKGPLEFVVLQSAGWTCFGVAIFFATLQITENLHFRFVIVESSLTALSQGFIHASLHLFDEGRKGAKPRPGNSPNASSDSGDVVADANGMEDEEPSLYEVGGSLVTTVLNGEMLTSILLCTIGLILRVVADVAEESGNAFDELMCIPTKSLLKLSVIISILVVPIAHLSMRERISVWRPFVGCGGYVAMQSIGWSIYAVNLFIFVANGLSEKRQSLLPPVKGEDHMFLGYTMEGLIATIPLACIIIGAFFETQEQSCKKGIQERKKQEVLELFRVLHRAIPDEEELCHAEALLRAIAGPRWMEPPATDGARLIREAEETAHARQEAATHIVTILSVASALAFISAAFLAESQPVFTLVFGAAGITVTTISCFSVHYVYGTFLHRASGQYSFFMPFSGGPTFVTLQAVGWGFYTVSALLIALSCAECRGSAIVFVTTGVFSVSAQYCILNSVPRFDPTPRPTSVLELNAEGIIAVLALIGSFAFAMVYDLYTQGRVSGMASSLLPITVSAVSTCFAVPLGLVSLKRNAARCSNSAFALFDNSLESTESDDEADSTPSLSRTPLPSLIPGAANSPRVAASATSFTDTMHRRQVSELSIESGSGYLSRALTPAPGDLVQASQGRQRSGLRDSVYMTCFMVATSSAILASTLISFALIYVVYCHAYSGVEAVAAASASLRYLLIGFGLAVLVPIFAPGKSPGPRKSLWRRVYNALCCYFIYSIPTIVVVGSLGLPLVVKTSGAYAFAISMLVVSCFSTIPHIHLICMLVNVSLLGYFWHHHIYTCLLVGSAAFTPWKFVTDTLLTVFWPLYFRRLLDQPQVTGRLHSPRVKRFWARWVYSAVADYFSLRVIVDGRESRRGESPHPARGDCVDLSNPENKYLFSFHPHGVFPGTVMWAPNTRQWEKAVGCNTEKFISVHCADVVFAVPLMRDFVLSMGGMTVARRGIEHSLLSGNSPIVVTGGQAEMLYTKYSRTEMHLVTHHSGFVRMAMTHRVPLVPILSFAENNILSNVSCFALQRYTTEKVGFPFPTVPYGRWYLPLPNMQPLTVVVGRPILPEPGLDVPENPEHVQRYQQRYFKHLEELFFNYRAKAGYPDMALFLHHRREVRRVSAKTEDTTNTTAGDEANDTPAGLQ</sequence>
<keyword evidence="14" id="KW-1185">Reference proteome</keyword>
<dbReference type="EMBL" id="MKKU01000067">
    <property type="protein sequence ID" value="RNF25887.1"/>
    <property type="molecule type" value="Genomic_DNA"/>
</dbReference>
<evidence type="ECO:0000313" key="13">
    <source>
        <dbReference type="EMBL" id="RNF25887.1"/>
    </source>
</evidence>
<feature type="region of interest" description="Disordered" evidence="11">
    <location>
        <begin position="1"/>
        <end position="38"/>
    </location>
</feature>
<evidence type="ECO:0000256" key="10">
    <source>
        <dbReference type="ARBA" id="ARBA00023315"/>
    </source>
</evidence>
<feature type="transmembrane region" description="Helical" evidence="12">
    <location>
        <begin position="1137"/>
        <end position="1157"/>
    </location>
</feature>
<feature type="transmembrane region" description="Helical" evidence="12">
    <location>
        <begin position="822"/>
        <end position="845"/>
    </location>
</feature>
<evidence type="ECO:0000256" key="5">
    <source>
        <dbReference type="ARBA" id="ARBA00022692"/>
    </source>
</evidence>
<keyword evidence="10 13" id="KW-0012">Acyltransferase</keyword>
<feature type="transmembrane region" description="Helical" evidence="12">
    <location>
        <begin position="314"/>
        <end position="333"/>
    </location>
</feature>
<feature type="transmembrane region" description="Helical" evidence="12">
    <location>
        <begin position="603"/>
        <end position="629"/>
    </location>
</feature>